<dbReference type="Pfam" id="PF07859">
    <property type="entry name" value="Abhydrolase_3"/>
    <property type="match status" value="1"/>
</dbReference>
<name>A0A8K0T085_9HYPO</name>
<organism evidence="2 3">
    <name type="scientific">Stachybotrys elegans</name>
    <dbReference type="NCBI Taxonomy" id="80388"/>
    <lineage>
        <taxon>Eukaryota</taxon>
        <taxon>Fungi</taxon>
        <taxon>Dikarya</taxon>
        <taxon>Ascomycota</taxon>
        <taxon>Pezizomycotina</taxon>
        <taxon>Sordariomycetes</taxon>
        <taxon>Hypocreomycetidae</taxon>
        <taxon>Hypocreales</taxon>
        <taxon>Stachybotryaceae</taxon>
        <taxon>Stachybotrys</taxon>
    </lineage>
</organism>
<proteinExistence type="predicted"/>
<dbReference type="GO" id="GO:0016787">
    <property type="term" value="F:hydrolase activity"/>
    <property type="evidence" value="ECO:0007669"/>
    <property type="project" value="UniProtKB-KW"/>
</dbReference>
<evidence type="ECO:0000313" key="3">
    <source>
        <dbReference type="Proteomes" id="UP000813444"/>
    </source>
</evidence>
<gene>
    <name evidence="2" type="ORF">B0I35DRAFT_349115</name>
</gene>
<comment type="caution">
    <text evidence="2">The sequence shown here is derived from an EMBL/GenBank/DDBJ whole genome shotgun (WGS) entry which is preliminary data.</text>
</comment>
<protein>
    <submittedName>
        <fullName evidence="2">Alpha/Beta hydrolase protein</fullName>
    </submittedName>
</protein>
<dbReference type="InterPro" id="IPR029058">
    <property type="entry name" value="AB_hydrolase_fold"/>
</dbReference>
<evidence type="ECO:0000313" key="2">
    <source>
        <dbReference type="EMBL" id="KAH7324216.1"/>
    </source>
</evidence>
<dbReference type="PANTHER" id="PTHR23024:SF339">
    <property type="entry name" value="ALPHA_BETA HYDROLASE FOLD-3 DOMAIN-CONTAINING PROTEIN"/>
    <property type="match status" value="1"/>
</dbReference>
<dbReference type="OrthoDB" id="19653at2759"/>
<reference evidence="2" key="1">
    <citation type="journal article" date="2021" name="Nat. Commun.">
        <title>Genetic determinants of endophytism in the Arabidopsis root mycobiome.</title>
        <authorList>
            <person name="Mesny F."/>
            <person name="Miyauchi S."/>
            <person name="Thiergart T."/>
            <person name="Pickel B."/>
            <person name="Atanasova L."/>
            <person name="Karlsson M."/>
            <person name="Huettel B."/>
            <person name="Barry K.W."/>
            <person name="Haridas S."/>
            <person name="Chen C."/>
            <person name="Bauer D."/>
            <person name="Andreopoulos W."/>
            <person name="Pangilinan J."/>
            <person name="LaButti K."/>
            <person name="Riley R."/>
            <person name="Lipzen A."/>
            <person name="Clum A."/>
            <person name="Drula E."/>
            <person name="Henrissat B."/>
            <person name="Kohler A."/>
            <person name="Grigoriev I.V."/>
            <person name="Martin F.M."/>
            <person name="Hacquard S."/>
        </authorList>
    </citation>
    <scope>NUCLEOTIDE SEQUENCE</scope>
    <source>
        <strain evidence="2">MPI-CAGE-CH-0235</strain>
    </source>
</reference>
<dbReference type="InterPro" id="IPR013094">
    <property type="entry name" value="AB_hydrolase_3"/>
</dbReference>
<accession>A0A8K0T085</accession>
<keyword evidence="2" id="KW-0378">Hydrolase</keyword>
<dbReference type="Gene3D" id="3.40.50.1820">
    <property type="entry name" value="alpha/beta hydrolase"/>
    <property type="match status" value="1"/>
</dbReference>
<dbReference type="AlphaFoldDB" id="A0A8K0T085"/>
<dbReference type="EMBL" id="JAGPNK010000003">
    <property type="protein sequence ID" value="KAH7324216.1"/>
    <property type="molecule type" value="Genomic_DNA"/>
</dbReference>
<feature type="domain" description="Alpha/beta hydrolase fold-3" evidence="1">
    <location>
        <begin position="48"/>
        <end position="169"/>
    </location>
</feature>
<sequence length="329" mass="37056">MTDQWPDETIFKAFDIFEETYKSLGDVDLQAAIMMPKDLVPGCHPVIFLIHGGFLMTGHSLFAPFFTPSTLKLAIENSAIIISVDYRLLPSANGVADLLEDLEDAWQWSRTELPAILNRRCPGHQLDFSRLVLQGGSAGGYGAVQLALSHPEDVSAIALTYPLVDPQDHIFVTGPNEGEETVLRVPKEQMPSKEEVMAWIEEKRATVTAKAGFERGVFNAASAQYGLYYSHVFNHRHLPDHDFLPMERIKSGARLPKKIWIVHGDDDSVVYIRSSYKFIELAKQMQPDVTFRLDVAPGKDHAFDHLNKDWESFIEPGGYDFVRSAWLRP</sequence>
<evidence type="ECO:0000259" key="1">
    <source>
        <dbReference type="Pfam" id="PF07859"/>
    </source>
</evidence>
<dbReference type="InterPro" id="IPR050466">
    <property type="entry name" value="Carboxylest/Gibb_receptor"/>
</dbReference>
<dbReference type="Proteomes" id="UP000813444">
    <property type="component" value="Unassembled WGS sequence"/>
</dbReference>
<keyword evidence="3" id="KW-1185">Reference proteome</keyword>
<dbReference type="PANTHER" id="PTHR23024">
    <property type="entry name" value="ARYLACETAMIDE DEACETYLASE"/>
    <property type="match status" value="1"/>
</dbReference>
<dbReference type="SUPFAM" id="SSF53474">
    <property type="entry name" value="alpha/beta-Hydrolases"/>
    <property type="match status" value="1"/>
</dbReference>